<accession>A0ACB8UEU8</accession>
<sequence length="915" mass="99292">MAAVNMQMMAANHLPFDFIPNHHPHSRSASVSSTSSHSPNSRPQSSQGLPYMRNTAMLHSASAEDLLYRASPFHTPATYQSDHARHPSDTSLSSAYSYHDTLLTPGDSPPNHNLANPSLKGHYRQTHIRARVAASPYPRDTESVHSSSSETEDIAMYLGPTSTDYNAMFANPQMLGGGPSIDTSGAFNRMTISPDHALEKLAANVRAATTTSASDRAKQIFVQAWCVSLASVSPPSSLGLFPIGFINKRSLLPCPRFGSVFRLTANYAPYPDGNVPRQGLYFSYRRVCDQYGIPHINTATLGKAIRLCFPTIKTRRLGVRGNSKYHYCGIRPATSTEAEFLQDYIRKSNNTAAQPSVNAARLASEQAEGGKGSDEEEDDESDGPSSATGSKRNSLNLSASNGGKGPVLFPDEKTPTAASLLSQAQQRPASSSFPVQAPIRRHTGMADGGLPVPSAAEGSVQLPVSSTPQALSVRHMGNFPSIEEAVGANSTSPQGILAREVWGWFQDHLDALLDSMRSFRFDAFELNIRNFWPKLSHPHREVVHAPAVAGLMAKADAIVYDEILELLRSQMLSPIAPASLAGLRGLADKMEKILLVALDGYGNTFVEPKVELGARFGHLVMRFLDMYQVTQALSTVLTNPKQLVEMRRSWSKVDFDSVRNQSALVCNCRHEELSHFLEVDFVQLLENLGQSTDPVRDVMAWADKCCDKLMGGRANEERVTMSSRSILIRWGYVTSQVMRDLTIRSDPAFGAFQILKLFLDDWIALNVLRNVALSTNSVAASVEPVMQQQFFSLSPMAGQESFGNLDVRPVMAHTPTTSSMLAALQADTFGSSLDPSSSSFGNDAFSSLGFMDHASTPEDSIHLNPSSISYSDYASGPSGFDVTAFTPQDLGLSASGTPPSSSEPDSEPDVVKTES</sequence>
<proteinExistence type="predicted"/>
<gene>
    <name evidence="1" type="ORF">BDY19DRAFT_990368</name>
</gene>
<evidence type="ECO:0000313" key="2">
    <source>
        <dbReference type="Proteomes" id="UP001055072"/>
    </source>
</evidence>
<dbReference type="Proteomes" id="UP001055072">
    <property type="component" value="Unassembled WGS sequence"/>
</dbReference>
<comment type="caution">
    <text evidence="1">The sequence shown here is derived from an EMBL/GenBank/DDBJ whole genome shotgun (WGS) entry which is preliminary data.</text>
</comment>
<reference evidence="1" key="1">
    <citation type="journal article" date="2021" name="Environ. Microbiol.">
        <title>Gene family expansions and transcriptome signatures uncover fungal adaptations to wood decay.</title>
        <authorList>
            <person name="Hage H."/>
            <person name="Miyauchi S."/>
            <person name="Viragh M."/>
            <person name="Drula E."/>
            <person name="Min B."/>
            <person name="Chaduli D."/>
            <person name="Navarro D."/>
            <person name="Favel A."/>
            <person name="Norest M."/>
            <person name="Lesage-Meessen L."/>
            <person name="Balint B."/>
            <person name="Merenyi Z."/>
            <person name="de Eugenio L."/>
            <person name="Morin E."/>
            <person name="Martinez A.T."/>
            <person name="Baldrian P."/>
            <person name="Stursova M."/>
            <person name="Martinez M.J."/>
            <person name="Novotny C."/>
            <person name="Magnuson J.K."/>
            <person name="Spatafora J.W."/>
            <person name="Maurice S."/>
            <person name="Pangilinan J."/>
            <person name="Andreopoulos W."/>
            <person name="LaButti K."/>
            <person name="Hundley H."/>
            <person name="Na H."/>
            <person name="Kuo A."/>
            <person name="Barry K."/>
            <person name="Lipzen A."/>
            <person name="Henrissat B."/>
            <person name="Riley R."/>
            <person name="Ahrendt S."/>
            <person name="Nagy L.G."/>
            <person name="Grigoriev I.V."/>
            <person name="Martin F."/>
            <person name="Rosso M.N."/>
        </authorList>
    </citation>
    <scope>NUCLEOTIDE SEQUENCE</scope>
    <source>
        <strain evidence="1">CBS 384.51</strain>
    </source>
</reference>
<evidence type="ECO:0000313" key="1">
    <source>
        <dbReference type="EMBL" id="KAI0092666.1"/>
    </source>
</evidence>
<protein>
    <submittedName>
        <fullName evidence="1">Uncharacterized protein</fullName>
    </submittedName>
</protein>
<dbReference type="EMBL" id="MU274903">
    <property type="protein sequence ID" value="KAI0092666.1"/>
    <property type="molecule type" value="Genomic_DNA"/>
</dbReference>
<organism evidence="1 2">
    <name type="scientific">Irpex rosettiformis</name>
    <dbReference type="NCBI Taxonomy" id="378272"/>
    <lineage>
        <taxon>Eukaryota</taxon>
        <taxon>Fungi</taxon>
        <taxon>Dikarya</taxon>
        <taxon>Basidiomycota</taxon>
        <taxon>Agaricomycotina</taxon>
        <taxon>Agaricomycetes</taxon>
        <taxon>Polyporales</taxon>
        <taxon>Irpicaceae</taxon>
        <taxon>Irpex</taxon>
    </lineage>
</organism>
<name>A0ACB8UEU8_9APHY</name>
<keyword evidence="2" id="KW-1185">Reference proteome</keyword>